<comment type="caution">
    <text evidence="1">The sequence shown here is derived from an EMBL/GenBank/DDBJ whole genome shotgun (WGS) entry which is preliminary data.</text>
</comment>
<dbReference type="Proteomes" id="UP001431019">
    <property type="component" value="Unassembled WGS sequence"/>
</dbReference>
<dbReference type="EMBL" id="JAJITD010000007">
    <property type="protein sequence ID" value="MCC8394236.1"/>
    <property type="molecule type" value="Genomic_DNA"/>
</dbReference>
<name>A0ABS8JWF9_9BURK</name>
<reference evidence="1 2" key="1">
    <citation type="submission" date="2021-11" db="EMBL/GenBank/DDBJ databases">
        <authorList>
            <person name="Oh E.-T."/>
            <person name="Kim S.-B."/>
        </authorList>
    </citation>
    <scope>NUCLEOTIDE SEQUENCE [LARGE SCALE GENOMIC DNA]</scope>
    <source>
        <strain evidence="1 2">MMS20-SJTR3</strain>
    </source>
</reference>
<keyword evidence="2" id="KW-1185">Reference proteome</keyword>
<evidence type="ECO:0000313" key="2">
    <source>
        <dbReference type="Proteomes" id="UP001431019"/>
    </source>
</evidence>
<protein>
    <submittedName>
        <fullName evidence="1">Uncharacterized protein</fullName>
    </submittedName>
</protein>
<proteinExistence type="predicted"/>
<gene>
    <name evidence="1" type="ORF">LJ656_16685</name>
</gene>
<sequence>MDWLDVRLRTARPTQFQHVQSALDTAGAGKLHVTPIEPGPGGVADTFVVRVTDHLANDYAALSKALAEFVARYPLAHAPEIAAIEVACDFLHTGEVEREAATRAMTYRLQSSLLTDGDSPRQFDPARRKNRFMDAHGERLDPLLNYREGNKWDYVSWHVYWKRTDCGQPLPPTDWRARVEVTLNGHALQDVGLVKLADLDGYKFTTLARFFRFRTPIAPETQAKGDRFKLAAITINRRLNDATPARGLHSFRSIGQRDRWRKLRRESSHLQADNELQDAIKDALRRLNI</sequence>
<organism evidence="1 2">
    <name type="scientific">Paraburkholderia sejongensis</name>
    <dbReference type="NCBI Taxonomy" id="2886946"/>
    <lineage>
        <taxon>Bacteria</taxon>
        <taxon>Pseudomonadati</taxon>
        <taxon>Pseudomonadota</taxon>
        <taxon>Betaproteobacteria</taxon>
        <taxon>Burkholderiales</taxon>
        <taxon>Burkholderiaceae</taxon>
        <taxon>Paraburkholderia</taxon>
    </lineage>
</organism>
<evidence type="ECO:0000313" key="1">
    <source>
        <dbReference type="EMBL" id="MCC8394236.1"/>
    </source>
</evidence>
<accession>A0ABS8JWF9</accession>
<dbReference type="RefSeq" id="WP_230510499.1">
    <property type="nucleotide sequence ID" value="NZ_JAJITD010000007.1"/>
</dbReference>